<sequence>MRDIKVSLVGYGIVGHGVVDVLTRKREILRDMGLNLMLVSVTDHTGTVLSEDGVDANKILGERTLANVATSSMKGKEAINAIDSDLMIEVTPTNIVHGQPGLGHMEAALASGKHVVTSNKGPLVVSYGSLKKLAEDNGVMLKFEATVGGTMPLISLVERTLVGNTILGVRGIFNGTCNYILTRMTEEGIPYAHALSEAQDMGIAEADPSYDVEGVDTAGKVLILANSLFNMNVKYSDVNVTGITGVTPEALALAKKRGYAIKLIGDVPALTVRPTLVPLDSPLAVAGTLNSAAIYTDLSGTITVSGLGAGSIETASAILTDIISIYRTKRIDAIF</sequence>
<evidence type="ECO:0000313" key="12">
    <source>
        <dbReference type="EMBL" id="KUG16993.1"/>
    </source>
</evidence>
<evidence type="ECO:0000256" key="1">
    <source>
        <dbReference type="ARBA" id="ARBA00005056"/>
    </source>
</evidence>
<evidence type="ECO:0000259" key="10">
    <source>
        <dbReference type="Pfam" id="PF00742"/>
    </source>
</evidence>
<dbReference type="InterPro" id="IPR005106">
    <property type="entry name" value="Asp/hSer_DH_NAD-bd"/>
</dbReference>
<evidence type="ECO:0000256" key="7">
    <source>
        <dbReference type="ARBA" id="ARBA00022697"/>
    </source>
</evidence>
<comment type="pathway">
    <text evidence="1">Amino-acid biosynthesis; L-threonine biosynthesis; L-threonine from L-aspartate: step 3/5.</text>
</comment>
<dbReference type="GO" id="GO:0004412">
    <property type="term" value="F:homoserine dehydrogenase activity"/>
    <property type="evidence" value="ECO:0007669"/>
    <property type="project" value="UniProtKB-EC"/>
</dbReference>
<evidence type="ECO:0000256" key="8">
    <source>
        <dbReference type="ARBA" id="ARBA00023002"/>
    </source>
</evidence>
<evidence type="ECO:0000256" key="4">
    <source>
        <dbReference type="ARBA" id="ARBA00013213"/>
    </source>
</evidence>
<keyword evidence="9" id="KW-0486">Methionine biosynthesis</keyword>
<proteinExistence type="inferred from homology"/>
<comment type="pathway">
    <text evidence="2">Amino-acid biosynthesis; L-methionine biosynthesis via de novo pathway; L-homoserine from L-aspartate: step 3/3.</text>
</comment>
<dbReference type="InterPro" id="IPR022697">
    <property type="entry name" value="HDH_short"/>
</dbReference>
<dbReference type="AlphaFoldDB" id="A0A0W8F821"/>
<dbReference type="InterPro" id="IPR019811">
    <property type="entry name" value="HDH_CS"/>
</dbReference>
<evidence type="ECO:0000256" key="6">
    <source>
        <dbReference type="ARBA" id="ARBA00022605"/>
    </source>
</evidence>
<dbReference type="PANTHER" id="PTHR43331:SF1">
    <property type="entry name" value="HOMOSERINE DEHYDROGENASE"/>
    <property type="match status" value="1"/>
</dbReference>
<dbReference type="GO" id="GO:0050661">
    <property type="term" value="F:NADP binding"/>
    <property type="evidence" value="ECO:0007669"/>
    <property type="project" value="InterPro"/>
</dbReference>
<dbReference type="Gene3D" id="3.40.50.720">
    <property type="entry name" value="NAD(P)-binding Rossmann-like Domain"/>
    <property type="match status" value="1"/>
</dbReference>
<dbReference type="PROSITE" id="PS01042">
    <property type="entry name" value="HOMOSER_DHGENASE"/>
    <property type="match status" value="1"/>
</dbReference>
<evidence type="ECO:0000256" key="5">
    <source>
        <dbReference type="ARBA" id="ARBA00013376"/>
    </source>
</evidence>
<comment type="caution">
    <text evidence="12">The sequence shown here is derived from an EMBL/GenBank/DDBJ whole genome shotgun (WGS) entry which is preliminary data.</text>
</comment>
<dbReference type="EMBL" id="LNQE01001470">
    <property type="protein sequence ID" value="KUG16993.1"/>
    <property type="molecule type" value="Genomic_DNA"/>
</dbReference>
<dbReference type="UniPathway" id="UPA00050">
    <property type="reaction ID" value="UER00063"/>
</dbReference>
<dbReference type="FunFam" id="3.30.360.10:FF:000005">
    <property type="entry name" value="Homoserine dehydrogenase"/>
    <property type="match status" value="1"/>
</dbReference>
<dbReference type="SUPFAM" id="SSF51735">
    <property type="entry name" value="NAD(P)-binding Rossmann-fold domains"/>
    <property type="match status" value="1"/>
</dbReference>
<dbReference type="SUPFAM" id="SSF55347">
    <property type="entry name" value="Glyceraldehyde-3-phosphate dehydrogenase-like, C-terminal domain"/>
    <property type="match status" value="1"/>
</dbReference>
<dbReference type="Pfam" id="PF00742">
    <property type="entry name" value="Homoserine_dh"/>
    <property type="match status" value="1"/>
</dbReference>
<evidence type="ECO:0000259" key="11">
    <source>
        <dbReference type="Pfam" id="PF03447"/>
    </source>
</evidence>
<feature type="domain" description="Homoserine dehydrogenase catalytic" evidence="10">
    <location>
        <begin position="152"/>
        <end position="323"/>
    </location>
</feature>
<feature type="domain" description="Aspartate/homoserine dehydrogenase NAD-binding" evidence="11">
    <location>
        <begin position="10"/>
        <end position="143"/>
    </location>
</feature>
<keyword evidence="7" id="KW-0791">Threonine biosynthesis</keyword>
<dbReference type="PIRSF" id="PIRSF036497">
    <property type="entry name" value="HDH_short"/>
    <property type="match status" value="1"/>
</dbReference>
<dbReference type="PANTHER" id="PTHR43331">
    <property type="entry name" value="HOMOSERINE DEHYDROGENASE"/>
    <property type="match status" value="1"/>
</dbReference>
<evidence type="ECO:0000256" key="2">
    <source>
        <dbReference type="ARBA" id="ARBA00005062"/>
    </source>
</evidence>
<comment type="similarity">
    <text evidence="3">Belongs to the homoserine dehydrogenase family.</text>
</comment>
<name>A0A0W8F821_9ZZZZ</name>
<evidence type="ECO:0000256" key="9">
    <source>
        <dbReference type="ARBA" id="ARBA00023167"/>
    </source>
</evidence>
<dbReference type="Gene3D" id="3.30.360.10">
    <property type="entry name" value="Dihydrodipicolinate Reductase, domain 2"/>
    <property type="match status" value="1"/>
</dbReference>
<dbReference type="InterPro" id="IPR001342">
    <property type="entry name" value="HDH_cat"/>
</dbReference>
<dbReference type="Pfam" id="PF03447">
    <property type="entry name" value="NAD_binding_3"/>
    <property type="match status" value="1"/>
</dbReference>
<dbReference type="InterPro" id="IPR036291">
    <property type="entry name" value="NAD(P)-bd_dom_sf"/>
</dbReference>
<keyword evidence="8 12" id="KW-0560">Oxidoreductase</keyword>
<keyword evidence="6" id="KW-0028">Amino-acid biosynthesis</keyword>
<dbReference type="NCBIfam" id="NF004976">
    <property type="entry name" value="PRK06349.1"/>
    <property type="match status" value="1"/>
</dbReference>
<gene>
    <name evidence="12" type="ORF">ASZ90_013314</name>
</gene>
<reference evidence="12" key="1">
    <citation type="journal article" date="2015" name="Proc. Natl. Acad. Sci. U.S.A.">
        <title>Networks of energetic and metabolic interactions define dynamics in microbial communities.</title>
        <authorList>
            <person name="Embree M."/>
            <person name="Liu J.K."/>
            <person name="Al-Bassam M.M."/>
            <person name="Zengler K."/>
        </authorList>
    </citation>
    <scope>NUCLEOTIDE SEQUENCE</scope>
</reference>
<dbReference type="NCBIfam" id="NF004912">
    <property type="entry name" value="PRK06270.1"/>
    <property type="match status" value="1"/>
</dbReference>
<organism evidence="12">
    <name type="scientific">hydrocarbon metagenome</name>
    <dbReference type="NCBI Taxonomy" id="938273"/>
    <lineage>
        <taxon>unclassified sequences</taxon>
        <taxon>metagenomes</taxon>
        <taxon>ecological metagenomes</taxon>
    </lineage>
</organism>
<accession>A0A0W8F821</accession>
<dbReference type="UniPathway" id="UPA00051">
    <property type="reaction ID" value="UER00465"/>
</dbReference>
<protein>
    <recommendedName>
        <fullName evidence="5">Homoserine dehydrogenase</fullName>
        <ecNumber evidence="4">1.1.1.3</ecNumber>
    </recommendedName>
</protein>
<dbReference type="GO" id="GO:0009086">
    <property type="term" value="P:methionine biosynthetic process"/>
    <property type="evidence" value="ECO:0007669"/>
    <property type="project" value="UniProtKB-KW"/>
</dbReference>
<dbReference type="EC" id="1.1.1.3" evidence="4"/>
<evidence type="ECO:0000256" key="3">
    <source>
        <dbReference type="ARBA" id="ARBA00006753"/>
    </source>
</evidence>
<dbReference type="GO" id="GO:0009088">
    <property type="term" value="P:threonine biosynthetic process"/>
    <property type="evidence" value="ECO:0007669"/>
    <property type="project" value="UniProtKB-UniPathway"/>
</dbReference>